<feature type="signal peptide" evidence="1">
    <location>
        <begin position="1"/>
        <end position="18"/>
    </location>
</feature>
<name>A0A6P5A6G1_BRABE</name>
<dbReference type="InterPro" id="IPR000782">
    <property type="entry name" value="FAS1_domain"/>
</dbReference>
<protein>
    <submittedName>
        <fullName evidence="4">Transforming growth factor-beta-induced protein ig-h3-like</fullName>
    </submittedName>
</protein>
<dbReference type="RefSeq" id="XP_019641854.1">
    <property type="nucleotide sequence ID" value="XM_019786295.1"/>
</dbReference>
<dbReference type="GO" id="GO:0005615">
    <property type="term" value="C:extracellular space"/>
    <property type="evidence" value="ECO:0007669"/>
    <property type="project" value="TreeGrafter"/>
</dbReference>
<dbReference type="AlphaFoldDB" id="A0A6P5A6G1"/>
<dbReference type="Gene3D" id="2.30.180.10">
    <property type="entry name" value="FAS1 domain"/>
    <property type="match status" value="2"/>
</dbReference>
<dbReference type="PANTHER" id="PTHR10900:SF124">
    <property type="entry name" value="FI05614P"/>
    <property type="match status" value="1"/>
</dbReference>
<accession>A0A6P5A6G1</accession>
<reference evidence="4" key="1">
    <citation type="submission" date="2025-08" db="UniProtKB">
        <authorList>
            <consortium name="RefSeq"/>
        </authorList>
    </citation>
    <scope>IDENTIFICATION</scope>
    <source>
        <tissue evidence="4">Gonad</tissue>
    </source>
</reference>
<organism evidence="3 4">
    <name type="scientific">Branchiostoma belcheri</name>
    <name type="common">Amphioxus</name>
    <dbReference type="NCBI Taxonomy" id="7741"/>
    <lineage>
        <taxon>Eukaryota</taxon>
        <taxon>Metazoa</taxon>
        <taxon>Chordata</taxon>
        <taxon>Cephalochordata</taxon>
        <taxon>Leptocardii</taxon>
        <taxon>Amphioxiformes</taxon>
        <taxon>Branchiostomatidae</taxon>
        <taxon>Branchiostoma</taxon>
    </lineage>
</organism>
<feature type="domain" description="FAS1" evidence="2">
    <location>
        <begin position="21"/>
        <end position="156"/>
    </location>
</feature>
<dbReference type="FunFam" id="2.30.180.10:FF:000032">
    <property type="entry name" value="Fasciclin domain-containing protein, putative"/>
    <property type="match status" value="1"/>
</dbReference>
<dbReference type="InterPro" id="IPR036378">
    <property type="entry name" value="FAS1_dom_sf"/>
</dbReference>
<dbReference type="KEGG" id="bbel:109483303"/>
<dbReference type="OrthoDB" id="286301at2759"/>
<dbReference type="GO" id="GO:0007155">
    <property type="term" value="P:cell adhesion"/>
    <property type="evidence" value="ECO:0007669"/>
    <property type="project" value="TreeGrafter"/>
</dbReference>
<dbReference type="SUPFAM" id="SSF82153">
    <property type="entry name" value="FAS1 domain"/>
    <property type="match status" value="2"/>
</dbReference>
<dbReference type="PROSITE" id="PS50213">
    <property type="entry name" value="FAS1"/>
    <property type="match status" value="2"/>
</dbReference>
<dbReference type="GeneID" id="109483303"/>
<keyword evidence="3" id="KW-1185">Reference proteome</keyword>
<evidence type="ECO:0000313" key="3">
    <source>
        <dbReference type="Proteomes" id="UP000515135"/>
    </source>
</evidence>
<feature type="domain" description="FAS1" evidence="2">
    <location>
        <begin position="161"/>
        <end position="292"/>
    </location>
</feature>
<keyword evidence="1" id="KW-0732">Signal</keyword>
<evidence type="ECO:0000313" key="4">
    <source>
        <dbReference type="RefSeq" id="XP_019641854.1"/>
    </source>
</evidence>
<dbReference type="FunFam" id="2.30.180.10:FF:000014">
    <property type="entry name" value="Stabilin 1"/>
    <property type="match status" value="1"/>
</dbReference>
<feature type="chain" id="PRO_5027639725" evidence="1">
    <location>
        <begin position="19"/>
        <end position="307"/>
    </location>
</feature>
<gene>
    <name evidence="4" type="primary">LOC109483303</name>
</gene>
<sequence length="307" mass="33289">MKLVSVITVLWLACVANAQWPLSIIDVLEKIGNETTLISLTKQAGLYDKLSGLGPFTMFAPNDRAFELLPKDVMNKLQSNKTLLKEVLEAHIVTDKVPIVDWTNDMLIPTMGGQNIRINIYDVSPMAITLTANGAGVVNPDCHAIAGFVQTIDLVMYPLINGTIMTEITSNTNLSTLANAVSKAGLVPTLSASNGNFTIFAPTNAAFAKLPAGVLDGLLKNVTALKNVLTYHVLSDVYNRVGLYYSHTLRTMEGKNVTIKATSRESIMVNNAAVLTEISKINGVLQVIDTVLIPPTMHFELVHNKDK</sequence>
<dbReference type="InterPro" id="IPR050904">
    <property type="entry name" value="Adhesion/Biosynth-related"/>
</dbReference>
<dbReference type="GO" id="GO:0031012">
    <property type="term" value="C:extracellular matrix"/>
    <property type="evidence" value="ECO:0007669"/>
    <property type="project" value="TreeGrafter"/>
</dbReference>
<dbReference type="PANTHER" id="PTHR10900">
    <property type="entry name" value="PERIOSTIN-RELATED"/>
    <property type="match status" value="1"/>
</dbReference>
<dbReference type="Pfam" id="PF02469">
    <property type="entry name" value="Fasciclin"/>
    <property type="match status" value="2"/>
</dbReference>
<dbReference type="GO" id="GO:0030198">
    <property type="term" value="P:extracellular matrix organization"/>
    <property type="evidence" value="ECO:0007669"/>
    <property type="project" value="TreeGrafter"/>
</dbReference>
<dbReference type="GO" id="GO:0050839">
    <property type="term" value="F:cell adhesion molecule binding"/>
    <property type="evidence" value="ECO:0007669"/>
    <property type="project" value="TreeGrafter"/>
</dbReference>
<dbReference type="Proteomes" id="UP000515135">
    <property type="component" value="Unplaced"/>
</dbReference>
<evidence type="ECO:0000259" key="2">
    <source>
        <dbReference type="PROSITE" id="PS50213"/>
    </source>
</evidence>
<dbReference type="SMART" id="SM00554">
    <property type="entry name" value="FAS1"/>
    <property type="match status" value="2"/>
</dbReference>
<evidence type="ECO:0000256" key="1">
    <source>
        <dbReference type="SAM" id="SignalP"/>
    </source>
</evidence>
<proteinExistence type="predicted"/>